<dbReference type="PROSITE" id="PS50929">
    <property type="entry name" value="ABC_TM1F"/>
    <property type="match status" value="2"/>
</dbReference>
<keyword evidence="5" id="KW-0547">Nucleotide-binding</keyword>
<dbReference type="CDD" id="cd18578">
    <property type="entry name" value="ABC_6TM_Pgp_ABCB1_D2_like"/>
    <property type="match status" value="1"/>
</dbReference>
<dbReference type="CDD" id="cd18577">
    <property type="entry name" value="ABC_6TM_Pgp_ABCB1_D1_like"/>
    <property type="match status" value="1"/>
</dbReference>
<evidence type="ECO:0000256" key="9">
    <source>
        <dbReference type="SAM" id="MobiDB-lite"/>
    </source>
</evidence>
<feature type="transmembrane region" description="Helical" evidence="10">
    <location>
        <begin position="176"/>
        <end position="194"/>
    </location>
</feature>
<dbReference type="PANTHER" id="PTHR43394">
    <property type="entry name" value="ATP-DEPENDENT PERMEASE MDL1, MITOCHONDRIAL"/>
    <property type="match status" value="1"/>
</dbReference>
<feature type="transmembrane region" description="Helical" evidence="10">
    <location>
        <begin position="780"/>
        <end position="803"/>
    </location>
</feature>
<feature type="domain" description="ABC transporter" evidence="11">
    <location>
        <begin position="381"/>
        <end position="618"/>
    </location>
</feature>
<feature type="transmembrane region" description="Helical" evidence="10">
    <location>
        <begin position="880"/>
        <end position="897"/>
    </location>
</feature>
<dbReference type="Gene3D" id="3.40.50.300">
    <property type="entry name" value="P-loop containing nucleotide triphosphate hydrolases"/>
    <property type="match status" value="2"/>
</dbReference>
<feature type="transmembrane region" description="Helical" evidence="10">
    <location>
        <begin position="958"/>
        <end position="984"/>
    </location>
</feature>
<gene>
    <name evidence="13" type="ORF">BCR42DRAFT_378005</name>
</gene>
<dbReference type="GO" id="GO:0005743">
    <property type="term" value="C:mitochondrial inner membrane"/>
    <property type="evidence" value="ECO:0007669"/>
    <property type="project" value="TreeGrafter"/>
</dbReference>
<dbReference type="InterPro" id="IPR027417">
    <property type="entry name" value="P-loop_NTPase"/>
</dbReference>
<keyword evidence="14" id="KW-1185">Reference proteome</keyword>
<dbReference type="InterPro" id="IPR036640">
    <property type="entry name" value="ABC1_TM_sf"/>
</dbReference>
<organism evidence="13 14">
    <name type="scientific">Absidia repens</name>
    <dbReference type="NCBI Taxonomy" id="90262"/>
    <lineage>
        <taxon>Eukaryota</taxon>
        <taxon>Fungi</taxon>
        <taxon>Fungi incertae sedis</taxon>
        <taxon>Mucoromycota</taxon>
        <taxon>Mucoromycotina</taxon>
        <taxon>Mucoromycetes</taxon>
        <taxon>Mucorales</taxon>
        <taxon>Cunninghamellaceae</taxon>
        <taxon>Absidia</taxon>
    </lineage>
</organism>
<keyword evidence="7 10" id="KW-1133">Transmembrane helix</keyword>
<dbReference type="PROSITE" id="PS50893">
    <property type="entry name" value="ABC_TRANSPORTER_2"/>
    <property type="match status" value="2"/>
</dbReference>
<dbReference type="CDD" id="cd03249">
    <property type="entry name" value="ABC_MTABC3_MDL1_MDL2"/>
    <property type="match status" value="2"/>
</dbReference>
<evidence type="ECO:0000256" key="6">
    <source>
        <dbReference type="ARBA" id="ARBA00022840"/>
    </source>
</evidence>
<feature type="domain" description="ABC transporter" evidence="11">
    <location>
        <begin position="1059"/>
        <end position="1299"/>
    </location>
</feature>
<dbReference type="Proteomes" id="UP000193560">
    <property type="component" value="Unassembled WGS sequence"/>
</dbReference>
<feature type="transmembrane region" description="Helical" evidence="10">
    <location>
        <begin position="729"/>
        <end position="760"/>
    </location>
</feature>
<dbReference type="STRING" id="90262.A0A1X2ICI1"/>
<comment type="caution">
    <text evidence="13">The sequence shown here is derived from an EMBL/GenBank/DDBJ whole genome shotgun (WGS) entry which is preliminary data.</text>
</comment>
<evidence type="ECO:0000256" key="8">
    <source>
        <dbReference type="ARBA" id="ARBA00023136"/>
    </source>
</evidence>
<evidence type="ECO:0000259" key="11">
    <source>
        <dbReference type="PROSITE" id="PS50893"/>
    </source>
</evidence>
<evidence type="ECO:0000256" key="1">
    <source>
        <dbReference type="ARBA" id="ARBA00004141"/>
    </source>
</evidence>
<protein>
    <submittedName>
        <fullName evidence="13">p-loop containing nucleoside triphosphate hydrolase protein</fullName>
    </submittedName>
</protein>
<dbReference type="GO" id="GO:0005524">
    <property type="term" value="F:ATP binding"/>
    <property type="evidence" value="ECO:0007669"/>
    <property type="project" value="UniProtKB-KW"/>
</dbReference>
<dbReference type="InterPro" id="IPR003439">
    <property type="entry name" value="ABC_transporter-like_ATP-bd"/>
</dbReference>
<evidence type="ECO:0000259" key="12">
    <source>
        <dbReference type="PROSITE" id="PS50929"/>
    </source>
</evidence>
<feature type="transmembrane region" description="Helical" evidence="10">
    <location>
        <begin position="46"/>
        <end position="73"/>
    </location>
</feature>
<dbReference type="GO" id="GO:0015421">
    <property type="term" value="F:ABC-type oligopeptide transporter activity"/>
    <property type="evidence" value="ECO:0007669"/>
    <property type="project" value="TreeGrafter"/>
</dbReference>
<evidence type="ECO:0000256" key="10">
    <source>
        <dbReference type="SAM" id="Phobius"/>
    </source>
</evidence>
<keyword evidence="6" id="KW-0067">ATP-binding</keyword>
<sequence>MDNIEKKEGSSSATSQTSSTPAENTDEKKPSIPIYRLFRYADTRDTILICLAILCSTAVGALAPASIIIFGKFLDRITTVIAQPPTSGDVPDYIAATVPVILVLVYMATAVLVASYGAQTLWIMSGENQTRRIRVKYLHAILRQDMTWFDKSKDGSLTTRLISDTQLIQDGISEKFGLLVVSIAQFISGMVVGFTGDWLLSLVILATFPILGIAATVMGLLVTKYTAKAQDAYADAGKIAEESFSFSGIRTIYAFSMENRFAQRYFKELEHARVAGARRTWVFGMGSASFLFVFFSTYALSFWYGSTLVNQGRITGANVVIAFFGIILGAVGLMTLPQNLASITSACGAAHNIYATIERVPTIDSDDIQGRTLPDSWTGDIEFQDISFSYPTRNNVPVLTHFNLSIKSGSTLALVGSSGSGKSTIIQLLQRFYDPNEGDIKVSQQSIKSLDVSWLRKNMGVVSQEPVLFNMSVKQNVLLGASDPTTITTADIEHSCKMANCHDFISQLPQGYDTIIGPELLSGGQKQRVAIARAILDDPKILILDEATSALDTQSERIVQHALDAATENRTTIIIAHRLSTIRNADLIVVMEKGEILEQGSHDELLAFGNVYSDLIAKQTIALEQTRVTSGNTGTDPAAVAAASIQQPTTETTPVEELLRQEKVAIEMDMDDASKTMKGQAVTLQEPHQQATLDDGYDQKLQRELEDKALRKEQKAPISRVISQMKTEWLLLSLGCVGAILSGMIFPAFGYVFSQVVVLISTKGGLVSNGPMNGANLYSFLLMIVGLGSFVGFGIKIVCFELAGEAYTKRLRHQVFQAYLRQEVGYYDASENSTGALTTKLAVDAKNVNEMVTKVWGEIIQTILTAVSGLIIAFVFSWQLTLVILGIAPLLIAGALYETKVEQGLGDSTKKANEDCGDCASEAIKEVRTVVSLNKQDYFEQRFFKATERPHKMTTKKAWMASFGYACTQGVPLYAQSIAFYAGMRFISNGWIDYNQMFSSMMMVLITSMGVGSGLVFTKSFTKGKLSAIAVFEVIDRAPKIDPQLEGIEPSSDTIQGSIAFEDVKFAYPTRKNHPIFNGHLNFKVDAMKKVALVGSSGCGKSTTIGLLERWYDVDSGNIRLDGHDTKSFTLGNLRSHMALVGQEPALFDLSILENIRCGNKRDLTMEEIEEACKMANILDFIKSLPDGFETRVGDKGSQISGGQKQRIAIARALVRKPNVLLLDEATSALDSESEKLVQEALDKVLEQGGRTTITIAHRLSTIQNSDLICVIDDGRVVESGTHWELLKIDGLYAQLVRDQSLKTI</sequence>
<dbReference type="GO" id="GO:0016887">
    <property type="term" value="F:ATP hydrolysis activity"/>
    <property type="evidence" value="ECO:0007669"/>
    <property type="project" value="InterPro"/>
</dbReference>
<evidence type="ECO:0000313" key="14">
    <source>
        <dbReference type="Proteomes" id="UP000193560"/>
    </source>
</evidence>
<dbReference type="EMBL" id="MCGE01000016">
    <property type="protein sequence ID" value="ORZ13668.1"/>
    <property type="molecule type" value="Genomic_DNA"/>
</dbReference>
<feature type="transmembrane region" description="Helical" evidence="10">
    <location>
        <begin position="93"/>
        <end position="124"/>
    </location>
</feature>
<reference evidence="13 14" key="1">
    <citation type="submission" date="2016-07" db="EMBL/GenBank/DDBJ databases">
        <title>Pervasive Adenine N6-methylation of Active Genes in Fungi.</title>
        <authorList>
            <consortium name="DOE Joint Genome Institute"/>
            <person name="Mondo S.J."/>
            <person name="Dannebaum R.O."/>
            <person name="Kuo R.C."/>
            <person name="Labutti K."/>
            <person name="Haridas S."/>
            <person name="Kuo A."/>
            <person name="Salamov A."/>
            <person name="Ahrendt S.R."/>
            <person name="Lipzen A."/>
            <person name="Sullivan W."/>
            <person name="Andreopoulos W.B."/>
            <person name="Clum A."/>
            <person name="Lindquist E."/>
            <person name="Daum C."/>
            <person name="Ramamoorthy G.K."/>
            <person name="Gryganskyi A."/>
            <person name="Culley D."/>
            <person name="Magnuson J.K."/>
            <person name="James T.Y."/>
            <person name="O'Malley M.A."/>
            <person name="Stajich J.E."/>
            <person name="Spatafora J.W."/>
            <person name="Visel A."/>
            <person name="Grigoriev I.V."/>
        </authorList>
    </citation>
    <scope>NUCLEOTIDE SEQUENCE [LARGE SCALE GENOMIC DNA]</scope>
    <source>
        <strain evidence="13 14">NRRL 1336</strain>
    </source>
</reference>
<dbReference type="PROSITE" id="PS00211">
    <property type="entry name" value="ABC_TRANSPORTER_1"/>
    <property type="match status" value="2"/>
</dbReference>
<dbReference type="GO" id="GO:0090374">
    <property type="term" value="P:oligopeptide export from mitochondrion"/>
    <property type="evidence" value="ECO:0007669"/>
    <property type="project" value="TreeGrafter"/>
</dbReference>
<feature type="domain" description="ABC transmembrane type-1" evidence="12">
    <location>
        <begin position="734"/>
        <end position="1023"/>
    </location>
</feature>
<evidence type="ECO:0000256" key="4">
    <source>
        <dbReference type="ARBA" id="ARBA00022692"/>
    </source>
</evidence>
<dbReference type="InterPro" id="IPR039421">
    <property type="entry name" value="Type_1_exporter"/>
</dbReference>
<feature type="domain" description="ABC transmembrane type-1" evidence="12">
    <location>
        <begin position="51"/>
        <end position="345"/>
    </location>
</feature>
<keyword evidence="4 10" id="KW-0812">Transmembrane</keyword>
<feature type="transmembrane region" description="Helical" evidence="10">
    <location>
        <begin position="200"/>
        <end position="222"/>
    </location>
</feature>
<dbReference type="PANTHER" id="PTHR43394:SF27">
    <property type="entry name" value="ATP-DEPENDENT TRANSLOCASE ABCB1-LIKE"/>
    <property type="match status" value="1"/>
</dbReference>
<comment type="similarity">
    <text evidence="2">Belongs to the ABC transporter superfamily. ABCB family. Multidrug resistance exporter (TC 3.A.1.201) subfamily.</text>
</comment>
<dbReference type="SMART" id="SM00382">
    <property type="entry name" value="AAA"/>
    <property type="match status" value="2"/>
</dbReference>
<feature type="transmembrane region" description="Helical" evidence="10">
    <location>
        <begin position="281"/>
        <end position="304"/>
    </location>
</feature>
<dbReference type="Pfam" id="PF00005">
    <property type="entry name" value="ABC_tran"/>
    <property type="match status" value="2"/>
</dbReference>
<evidence type="ECO:0000256" key="3">
    <source>
        <dbReference type="ARBA" id="ARBA00022448"/>
    </source>
</evidence>
<evidence type="ECO:0000313" key="13">
    <source>
        <dbReference type="EMBL" id="ORZ13668.1"/>
    </source>
</evidence>
<feature type="transmembrane region" description="Helical" evidence="10">
    <location>
        <begin position="316"/>
        <end position="336"/>
    </location>
</feature>
<keyword evidence="8 10" id="KW-0472">Membrane</keyword>
<evidence type="ECO:0000256" key="5">
    <source>
        <dbReference type="ARBA" id="ARBA00022741"/>
    </source>
</evidence>
<feature type="transmembrane region" description="Helical" evidence="10">
    <location>
        <begin position="996"/>
        <end position="1017"/>
    </location>
</feature>
<dbReference type="InterPro" id="IPR017871">
    <property type="entry name" value="ABC_transporter-like_CS"/>
</dbReference>
<keyword evidence="3" id="KW-0813">Transport</keyword>
<keyword evidence="13" id="KW-0378">Hydrolase</keyword>
<dbReference type="FunFam" id="3.40.50.300:FF:000205">
    <property type="entry name" value="ABC transporter B family member 4"/>
    <property type="match status" value="2"/>
</dbReference>
<dbReference type="Pfam" id="PF00664">
    <property type="entry name" value="ABC_membrane"/>
    <property type="match status" value="2"/>
</dbReference>
<dbReference type="OrthoDB" id="6500128at2759"/>
<dbReference type="SUPFAM" id="SSF52540">
    <property type="entry name" value="P-loop containing nucleoside triphosphate hydrolases"/>
    <property type="match status" value="2"/>
</dbReference>
<name>A0A1X2ICI1_9FUNG</name>
<feature type="transmembrane region" description="Helical" evidence="10">
    <location>
        <begin position="855"/>
        <end position="874"/>
    </location>
</feature>
<dbReference type="InterPro" id="IPR011527">
    <property type="entry name" value="ABC1_TM_dom"/>
</dbReference>
<feature type="region of interest" description="Disordered" evidence="9">
    <location>
        <begin position="1"/>
        <end position="27"/>
    </location>
</feature>
<evidence type="ECO:0000256" key="7">
    <source>
        <dbReference type="ARBA" id="ARBA00022989"/>
    </source>
</evidence>
<accession>A0A1X2ICI1</accession>
<proteinExistence type="inferred from homology"/>
<comment type="subcellular location">
    <subcellularLocation>
        <location evidence="1">Membrane</location>
        <topology evidence="1">Multi-pass membrane protein</topology>
    </subcellularLocation>
</comment>
<dbReference type="Gene3D" id="1.20.1560.10">
    <property type="entry name" value="ABC transporter type 1, transmembrane domain"/>
    <property type="match status" value="1"/>
</dbReference>
<feature type="compositionally biased region" description="Low complexity" evidence="9">
    <location>
        <begin position="10"/>
        <end position="20"/>
    </location>
</feature>
<evidence type="ECO:0000256" key="2">
    <source>
        <dbReference type="ARBA" id="ARBA00007577"/>
    </source>
</evidence>
<dbReference type="InterPro" id="IPR003593">
    <property type="entry name" value="AAA+_ATPase"/>
</dbReference>
<dbReference type="SUPFAM" id="SSF90123">
    <property type="entry name" value="ABC transporter transmembrane region"/>
    <property type="match status" value="2"/>
</dbReference>